<protein>
    <recommendedName>
        <fullName evidence="3">Tetratricopeptide repeat protein</fullName>
    </recommendedName>
</protein>
<comment type="caution">
    <text evidence="1">The sequence shown here is derived from an EMBL/GenBank/DDBJ whole genome shotgun (WGS) entry which is preliminary data.</text>
</comment>
<organism evidence="1 2">
    <name type="scientific">Massilia agrisoli</name>
    <dbReference type="NCBI Taxonomy" id="2892444"/>
    <lineage>
        <taxon>Bacteria</taxon>
        <taxon>Pseudomonadati</taxon>
        <taxon>Pseudomonadota</taxon>
        <taxon>Betaproteobacteria</taxon>
        <taxon>Burkholderiales</taxon>
        <taxon>Oxalobacteraceae</taxon>
        <taxon>Telluria group</taxon>
        <taxon>Massilia</taxon>
    </lineage>
</organism>
<dbReference type="Gene3D" id="1.25.40.10">
    <property type="entry name" value="Tetratricopeptide repeat domain"/>
    <property type="match status" value="1"/>
</dbReference>
<dbReference type="RefSeq" id="WP_229430363.1">
    <property type="nucleotide sequence ID" value="NZ_JAJHPV010000002.1"/>
</dbReference>
<dbReference type="Proteomes" id="UP001198701">
    <property type="component" value="Unassembled WGS sequence"/>
</dbReference>
<dbReference type="EMBL" id="JAJHPV010000002">
    <property type="protein sequence ID" value="MCC6069426.1"/>
    <property type="molecule type" value="Genomic_DNA"/>
</dbReference>
<name>A0ABS8IMA6_9BURK</name>
<evidence type="ECO:0008006" key="3">
    <source>
        <dbReference type="Google" id="ProtNLM"/>
    </source>
</evidence>
<dbReference type="InterPro" id="IPR011990">
    <property type="entry name" value="TPR-like_helical_dom_sf"/>
</dbReference>
<reference evidence="1 2" key="1">
    <citation type="submission" date="2021-11" db="EMBL/GenBank/DDBJ databases">
        <authorList>
            <person name="Huq M.A."/>
        </authorList>
    </citation>
    <scope>NUCLEOTIDE SEQUENCE [LARGE SCALE GENOMIC DNA]</scope>
    <source>
        <strain evidence="1 2">MAHUQ-52</strain>
    </source>
</reference>
<gene>
    <name evidence="1" type="ORF">LMJ30_00445</name>
</gene>
<evidence type="ECO:0000313" key="2">
    <source>
        <dbReference type="Proteomes" id="UP001198701"/>
    </source>
</evidence>
<accession>A0ABS8IMA6</accession>
<proteinExistence type="predicted"/>
<evidence type="ECO:0000313" key="1">
    <source>
        <dbReference type="EMBL" id="MCC6069426.1"/>
    </source>
</evidence>
<keyword evidence="2" id="KW-1185">Reference proteome</keyword>
<sequence>MAWTTFPYPDPSYNYNAASLRKAWKHLHAGDAEPWPAEAAVLKAWIAFHAGEFESAARQGLAAGPPGYAPANKASCIHAAYLEESTPDKHRRLLEVAQRCEQQQQQEPGNAAAWYWHAYALGRYSQDISVVRALAEGIGSKVKDSLEAALELAPRHADAHTALGLYHAEVVSKIGSLIGGMTYGASADKAVRHFKAALALNPDSAIARLEYANGLIMLDQRDNAAEALALRRDAAAMTPHDAMERLDLELARQTLEQ</sequence>
<dbReference type="SUPFAM" id="SSF48452">
    <property type="entry name" value="TPR-like"/>
    <property type="match status" value="1"/>
</dbReference>